<dbReference type="AlphaFoldDB" id="K9EFD6"/>
<accession>K9EFD6</accession>
<name>K9EFD6_9ACTO</name>
<evidence type="ECO:0000313" key="2">
    <source>
        <dbReference type="EMBL" id="EKU95343.1"/>
    </source>
</evidence>
<dbReference type="STRING" id="202789.GCA_001457435_01423"/>
<feature type="compositionally biased region" description="Acidic residues" evidence="1">
    <location>
        <begin position="409"/>
        <end position="419"/>
    </location>
</feature>
<sequence>MIAEGGGLEGRVDDMSEDPDFEALAAEIDAIAKEAKLDAMPAGPDSPAYIVDSWEKLVTACRTQLRPEVTARRMLLRIAIGPVVDVVEVSPARDRLGKICFGIWFRVGTADLVDLAGLSGWVGETFAFGAIRVRGTDAYLHVALRAADLSFSRFSSMVKFAIIAGIDAKAIFVRGLDNRPPTKEENFGGDAIAASAENVERANAHSDLLPDDLFPDEAADGGNFNAAGTYNAETASTDQTFGQMGPTPAPRDDFANDQASETDIDGLDDPDHRVISWNDLIANQEGDAQELQFGFEMMVVVNGQHIPLSVTRNVLPSGEDSAYLSTTIGESTPRLLRLTAEAAANEGLGGVVSAGGEIAYVHSLELAGLTQRLVLEQETSLALSALRVASRAQAELDLFGEGLSGGEGENAESSEDEEN</sequence>
<dbReference type="HOGENOM" id="CLU_808067_0_0_11"/>
<feature type="region of interest" description="Disordered" evidence="1">
    <location>
        <begin position="399"/>
        <end position="419"/>
    </location>
</feature>
<dbReference type="EMBL" id="AGWL01000003">
    <property type="protein sequence ID" value="EKU95343.1"/>
    <property type="molecule type" value="Genomic_DNA"/>
</dbReference>
<proteinExistence type="predicted"/>
<keyword evidence="3" id="KW-1185">Reference proteome</keyword>
<organism evidence="2 3">
    <name type="scientific">Actinobaculum massiliense ACS-171-V-Col2</name>
    <dbReference type="NCBI Taxonomy" id="883066"/>
    <lineage>
        <taxon>Bacteria</taxon>
        <taxon>Bacillati</taxon>
        <taxon>Actinomycetota</taxon>
        <taxon>Actinomycetes</taxon>
        <taxon>Actinomycetales</taxon>
        <taxon>Actinomycetaceae</taxon>
        <taxon>Actinobaculum</taxon>
    </lineage>
</organism>
<gene>
    <name evidence="2" type="ORF">HMPREF9233_00708</name>
</gene>
<reference evidence="2 3" key="1">
    <citation type="submission" date="2012-09" db="EMBL/GenBank/DDBJ databases">
        <title>The Genome Sequence of Actinobaculum massiliae ACS-171-V-COL2.</title>
        <authorList>
            <consortium name="The Broad Institute Genome Sequencing Platform"/>
            <person name="Earl A."/>
            <person name="Ward D."/>
            <person name="Feldgarden M."/>
            <person name="Gevers D."/>
            <person name="Saerens B."/>
            <person name="Vaneechoutte M."/>
            <person name="Walker B."/>
            <person name="Young S.K."/>
            <person name="Zeng Q."/>
            <person name="Gargeya S."/>
            <person name="Fitzgerald M."/>
            <person name="Haas B."/>
            <person name="Abouelleil A."/>
            <person name="Alvarado L."/>
            <person name="Arachchi H.M."/>
            <person name="Berlin A."/>
            <person name="Chapman S.B."/>
            <person name="Goldberg J."/>
            <person name="Griggs A."/>
            <person name="Gujja S."/>
            <person name="Hansen M."/>
            <person name="Howarth C."/>
            <person name="Imamovic A."/>
            <person name="Larimer J."/>
            <person name="McCowen C."/>
            <person name="Montmayeur A."/>
            <person name="Murphy C."/>
            <person name="Neiman D."/>
            <person name="Pearson M."/>
            <person name="Priest M."/>
            <person name="Roberts A."/>
            <person name="Saif S."/>
            <person name="Shea T."/>
            <person name="Sisk P."/>
            <person name="Sykes S."/>
            <person name="Wortman J."/>
            <person name="Nusbaum C."/>
            <person name="Birren B."/>
        </authorList>
    </citation>
    <scope>NUCLEOTIDE SEQUENCE [LARGE SCALE GENOMIC DNA]</scope>
    <source>
        <strain evidence="3">ACS-171-V-Col2</strain>
    </source>
</reference>
<dbReference type="PATRIC" id="fig|883066.3.peg.728"/>
<feature type="region of interest" description="Disordered" evidence="1">
    <location>
        <begin position="237"/>
        <end position="270"/>
    </location>
</feature>
<comment type="caution">
    <text evidence="2">The sequence shown here is derived from an EMBL/GenBank/DDBJ whole genome shotgun (WGS) entry which is preliminary data.</text>
</comment>
<protein>
    <submittedName>
        <fullName evidence="2">Uncharacterized protein</fullName>
    </submittedName>
</protein>
<evidence type="ECO:0000256" key="1">
    <source>
        <dbReference type="SAM" id="MobiDB-lite"/>
    </source>
</evidence>
<evidence type="ECO:0000313" key="3">
    <source>
        <dbReference type="Proteomes" id="UP000009888"/>
    </source>
</evidence>
<dbReference type="Proteomes" id="UP000009888">
    <property type="component" value="Unassembled WGS sequence"/>
</dbReference>